<proteinExistence type="predicted"/>
<reference evidence="1 2" key="1">
    <citation type="submission" date="2020-01" db="EMBL/GenBank/DDBJ databases">
        <authorList>
            <consortium name="DOE Joint Genome Institute"/>
            <person name="Haridas S."/>
            <person name="Albert R."/>
            <person name="Binder M."/>
            <person name="Bloem J."/>
            <person name="Labutti K."/>
            <person name="Salamov A."/>
            <person name="Andreopoulos B."/>
            <person name="Baker S.E."/>
            <person name="Barry K."/>
            <person name="Bills G."/>
            <person name="Bluhm B.H."/>
            <person name="Cannon C."/>
            <person name="Castanera R."/>
            <person name="Culley D.E."/>
            <person name="Daum C."/>
            <person name="Ezra D."/>
            <person name="Gonzalez J.B."/>
            <person name="Henrissat B."/>
            <person name="Kuo A."/>
            <person name="Liang C."/>
            <person name="Lipzen A."/>
            <person name="Lutzoni F."/>
            <person name="Magnuson J."/>
            <person name="Mondo S."/>
            <person name="Nolan M."/>
            <person name="Ohm R."/>
            <person name="Pangilinan J."/>
            <person name="Park H.-J.H."/>
            <person name="Ramirez L."/>
            <person name="Alfaro M."/>
            <person name="Sun H."/>
            <person name="Tritt A."/>
            <person name="Yoshinaga Y."/>
            <person name="Zwiers L.-H.L."/>
            <person name="Turgeon B.G."/>
            <person name="Goodwin S.B."/>
            <person name="Spatafora J.W."/>
            <person name="Crous P.W."/>
            <person name="Grigoriev I.V."/>
        </authorList>
    </citation>
    <scope>NUCLEOTIDE SEQUENCE [LARGE SCALE GENOMIC DNA]</scope>
    <source>
        <strain evidence="1 2">CBS 611.86</strain>
    </source>
</reference>
<protein>
    <submittedName>
        <fullName evidence="1">Uncharacterized protein</fullName>
    </submittedName>
</protein>
<dbReference type="Proteomes" id="UP000481861">
    <property type="component" value="Unassembled WGS sequence"/>
</dbReference>
<name>A0A7C8MI43_9PLEO</name>
<organism evidence="1 2">
    <name type="scientific">Massariosphaeria phaeospora</name>
    <dbReference type="NCBI Taxonomy" id="100035"/>
    <lineage>
        <taxon>Eukaryota</taxon>
        <taxon>Fungi</taxon>
        <taxon>Dikarya</taxon>
        <taxon>Ascomycota</taxon>
        <taxon>Pezizomycotina</taxon>
        <taxon>Dothideomycetes</taxon>
        <taxon>Pleosporomycetidae</taxon>
        <taxon>Pleosporales</taxon>
        <taxon>Pleosporales incertae sedis</taxon>
        <taxon>Massariosphaeria</taxon>
    </lineage>
</organism>
<gene>
    <name evidence="1" type="ORF">BDV95DRAFT_613689</name>
</gene>
<dbReference type="EMBL" id="JAADJZ010000001">
    <property type="protein sequence ID" value="KAF2878059.1"/>
    <property type="molecule type" value="Genomic_DNA"/>
</dbReference>
<evidence type="ECO:0000313" key="2">
    <source>
        <dbReference type="Proteomes" id="UP000481861"/>
    </source>
</evidence>
<accession>A0A7C8MI43</accession>
<keyword evidence="2" id="KW-1185">Reference proteome</keyword>
<dbReference type="OrthoDB" id="5279008at2759"/>
<evidence type="ECO:0000313" key="1">
    <source>
        <dbReference type="EMBL" id="KAF2878059.1"/>
    </source>
</evidence>
<sequence>MNIVVSRPKPTLEGMPPEVMDMILTSSVQGPFKNRIDPPTLDATDVGNLRLASHRIRDITAFTLVREQDEFEASGDMLLMLELSLRNFKNLTKVLIDSVEAPYKKPWGTIAIRRQLGEGGDEMNDWPWQRPFFTARSYSCTWHWSPIIEAICAIEDRPNWTVDLTIKGNDLEWEVTQLNVSDVERRVFFSRIRSIAIFNTRKDITEDWVV</sequence>
<dbReference type="AlphaFoldDB" id="A0A7C8MI43"/>
<comment type="caution">
    <text evidence="1">The sequence shown here is derived from an EMBL/GenBank/DDBJ whole genome shotgun (WGS) entry which is preliminary data.</text>
</comment>